<reference evidence="1" key="4">
    <citation type="journal article" date="2016" name="Sci. Rep.">
        <title>Genomic epidemiology and global diversity of the emerging bacterial pathogen Elizabethkingia anophelis.</title>
        <authorList>
            <person name="Breurec S."/>
            <person name="Criscuolo A."/>
            <person name="Diancourt L."/>
            <person name="Rendueles O."/>
            <person name="Vandenbogaert M."/>
            <person name="Passet V."/>
            <person name="Caro V."/>
            <person name="Rocha E.P."/>
            <person name="Touchon M."/>
            <person name="Brisse S."/>
        </authorList>
    </citation>
    <scope>NUCLEOTIDE SEQUENCE</scope>
</reference>
<gene>
    <name evidence="1" type="primary">ICEEaIII(15)_JM-87_21523_21269</name>
</gene>
<reference evidence="1" key="6">
    <citation type="journal article" date="2017" name="Nat. Commun.">
        <title>Evolutionary dynamics and genomic features of the Elizabethkingia anophelis 2015 to 2016 Wisconsin outbreak strain.</title>
        <authorList>
            <person name="Perrin A."/>
            <person name="Larsonneur E."/>
            <person name="Nicholson A.C."/>
            <person name="Edwards D.J."/>
            <person name="Gundlach K.M."/>
            <person name="Whitney A.M."/>
            <person name="Gulvik C.A."/>
            <person name="Bell M.E."/>
            <person name="Rendueles O."/>
            <person name="Cury J."/>
            <person name="Hugon P."/>
            <person name="Clermont D."/>
            <person name="Enouf V."/>
            <person name="Loparev V."/>
            <person name="Juieng P."/>
            <person name="Monson T."/>
            <person name="Warshauer D."/>
            <person name="Elbadawi L.I."/>
            <person name="Walters M.S."/>
            <person name="Crist M.B."/>
            <person name="Noble-Wang J."/>
            <person name="Borlaug G."/>
            <person name="Rocha E.P.C."/>
            <person name="Criscuolo A."/>
            <person name="Touchon M."/>
            <person name="Davis J.P."/>
            <person name="Holt K.E."/>
            <person name="McQuiston J.R."/>
            <person name="Brisse S."/>
        </authorList>
    </citation>
    <scope>NUCLEOTIDE SEQUENCE</scope>
</reference>
<evidence type="ECO:0000313" key="1">
    <source>
        <dbReference type="EMBL" id="DAC76410.1"/>
    </source>
</evidence>
<protein>
    <submittedName>
        <fullName evidence="1">Uncharacterized protein</fullName>
    </submittedName>
</protein>
<reference evidence="1" key="7">
    <citation type="journal article" date="2017" name="Sci. Rep.">
        <title>Genomic features, phylogenetic relationships, and comparative genomics of Elizabethkingia anophelis strain EM361-97 isolated in Taiwan.</title>
        <authorList>
            <person name="Lin J.N."/>
            <person name="Lai C.H."/>
            <person name="Yang C.H."/>
            <person name="Huang Y.H."/>
            <person name="Lin H.H."/>
        </authorList>
    </citation>
    <scope>NUCLEOTIDE SEQUENCE</scope>
</reference>
<proteinExistence type="predicted"/>
<dbReference type="KEGG" id="een:BBD30_01485"/>
<reference evidence="1" key="8">
    <citation type="journal article" date="2018" name="J. ISSAAS">
        <title>In Silico Identification of Three Types of Integrative and Conjugative Elements (ICEs) in Elizabethkingia anophelis Strains Isolated from Around the World.</title>
        <authorList>
            <person name="Xu J."/>
            <person name="Pei D."/>
            <person name="Nicholson A."/>
            <person name="Lan Y."/>
            <person name="Xia Q."/>
        </authorList>
    </citation>
    <scope>NUCLEOTIDE SEQUENCE</scope>
</reference>
<reference evidence="1" key="5">
    <citation type="journal article" date="2017" name="Genome Announc.">
        <title>Complete Circularized Genome Sequences of Four Strains of Elizabethkingia anophelis, Including Two Novel Strains Isolated from Wild-Caught Anopheles sinensis.</title>
        <authorList>
            <person name="Pei D."/>
            <person name="Nicholson A.C."/>
            <person name="Jiang J."/>
            <person name="Chen H."/>
            <person name="Whitney A.M."/>
            <person name="Villarma A."/>
            <person name="Bell M."/>
            <person name="Humrighouse B."/>
            <person name="Rowe L.A."/>
            <person name="Sheth M."/>
            <person name="Batra D."/>
            <person name="Juieng P."/>
            <person name="Loparev V.N."/>
            <person name="McQuiston J.R."/>
            <person name="Lan Y."/>
            <person name="Ma Y."/>
            <person name="Xu J."/>
        </authorList>
    </citation>
    <scope>NUCLEOTIDE SEQUENCE</scope>
</reference>
<dbReference type="RefSeq" id="WP_078406513.1">
    <property type="nucleotide sequence ID" value="NZ_CP016372.1"/>
</dbReference>
<sequence>MKIDKNALANGEIIEFENEDFNLELSHNETLSGGKAFKVYFNGAFVTISKTFKPLEKKALELINKHNLQPVNQLYNGKNKTSLL</sequence>
<reference evidence="1" key="1">
    <citation type="journal article" date="2014" name="Genome Biol. Evol.">
        <title>Comparative genomic analysis of malaria mosquito vector-associated novel pathogen Elizabethkingia anophelis.</title>
        <authorList>
            <person name="Teo J."/>
            <person name="Tan S.Y."/>
            <person name="Liu Y."/>
            <person name="Tay M."/>
            <person name="Ding Y."/>
            <person name="Li Y."/>
            <person name="Kjelleberg S."/>
            <person name="Givskov M."/>
            <person name="Lin R.T."/>
            <person name="Yang L."/>
        </authorList>
    </citation>
    <scope>NUCLEOTIDE SEQUENCE</scope>
</reference>
<name>A0A455ZI69_9FLAO</name>
<reference evidence="1" key="2">
    <citation type="journal article" date="2014" name="PLoS ONE">
        <title>Insights from the genome annotation of Elizabethkingia anophelis from the malaria vector Anopheles gambiae.</title>
        <authorList>
            <person name="Kukutla P."/>
            <person name="Lindberg B.G."/>
            <person name="Pei D."/>
            <person name="Rayl M."/>
            <person name="Yu W."/>
            <person name="Steritz M."/>
            <person name="Faye I."/>
            <person name="Xu J."/>
        </authorList>
    </citation>
    <scope>NUCLEOTIDE SEQUENCE</scope>
</reference>
<dbReference type="EMBL" id="BK010624">
    <property type="protein sequence ID" value="DAC76410.1"/>
    <property type="molecule type" value="Genomic_DNA"/>
</dbReference>
<accession>A0A455ZI69</accession>
<reference evidence="1" key="3">
    <citation type="journal article" date="2016" name="Genome Announc.">
        <title>Complete Genome Sequences of Four Strains from the 2015-2016 Elizabethkingia anophelis Outbreak.</title>
        <authorList>
            <person name="Nicholson A.C."/>
            <person name="Whitney A.M."/>
            <person name="Emery B.D."/>
            <person name="Bell M.E."/>
            <person name="Gartin J.T."/>
            <person name="Humrighouse B.W."/>
            <person name="Loparev V.N."/>
            <person name="Batra D."/>
            <person name="Sheth M."/>
            <person name="Rowe L.A."/>
            <person name="Juieng P."/>
            <person name="Knipe K."/>
            <person name="Gulvik C."/>
            <person name="McQuiston J.R."/>
        </authorList>
    </citation>
    <scope>NUCLEOTIDE SEQUENCE</scope>
</reference>
<organism evidence="1">
    <name type="scientific">Elizabethkingia anophelis</name>
    <dbReference type="NCBI Taxonomy" id="1117645"/>
    <lineage>
        <taxon>Bacteria</taxon>
        <taxon>Pseudomonadati</taxon>
        <taxon>Bacteroidota</taxon>
        <taxon>Flavobacteriia</taxon>
        <taxon>Flavobacteriales</taxon>
        <taxon>Weeksellaceae</taxon>
        <taxon>Elizabethkingia</taxon>
    </lineage>
</organism>
<dbReference type="AlphaFoldDB" id="A0A455ZI69"/>